<name>A0ACC1NPS5_9APHY</name>
<comment type="caution">
    <text evidence="1">The sequence shown here is derived from an EMBL/GenBank/DDBJ whole genome shotgun (WGS) entry which is preliminary data.</text>
</comment>
<evidence type="ECO:0000313" key="2">
    <source>
        <dbReference type="Proteomes" id="UP001144978"/>
    </source>
</evidence>
<gene>
    <name evidence="1" type="ORF">NUW54_g10941</name>
</gene>
<evidence type="ECO:0000313" key="1">
    <source>
        <dbReference type="EMBL" id="KAJ2980920.1"/>
    </source>
</evidence>
<keyword evidence="2" id="KW-1185">Reference proteome</keyword>
<dbReference type="Proteomes" id="UP001144978">
    <property type="component" value="Unassembled WGS sequence"/>
</dbReference>
<proteinExistence type="predicted"/>
<protein>
    <submittedName>
        <fullName evidence="1">Uncharacterized protein</fullName>
    </submittedName>
</protein>
<dbReference type="EMBL" id="JANSHE010004102">
    <property type="protein sequence ID" value="KAJ2980920.1"/>
    <property type="molecule type" value="Genomic_DNA"/>
</dbReference>
<organism evidence="1 2">
    <name type="scientific">Trametes sanguinea</name>
    <dbReference type="NCBI Taxonomy" id="158606"/>
    <lineage>
        <taxon>Eukaryota</taxon>
        <taxon>Fungi</taxon>
        <taxon>Dikarya</taxon>
        <taxon>Basidiomycota</taxon>
        <taxon>Agaricomycotina</taxon>
        <taxon>Agaricomycetes</taxon>
        <taxon>Polyporales</taxon>
        <taxon>Polyporaceae</taxon>
        <taxon>Trametes</taxon>
    </lineage>
</organism>
<sequence length="726" mass="82693">MCVNAFHGYSHEYSCQIQYHPTYIEGTGLEDLETMERLFSHSNQLAPVIRYATAYRRRALMDVLFEQWDWDKYLNLGKMLYENYRQALAIIKEQTPVLAGAMQSLNVTRADLERFTTEERAYLATLGKETSEDLREILYVEKLQELRDVVQVSPILLVTRPIIDVTCSTQLARANRQYLAGPQENFNVTFLPPSSGPTNYDAETSKTRKLETNRRYLDERRKLLSLEVTELEVQLGIGMRWQPGNRDYVRVARYIATRTYQRALANLQRLIVQRLFELHKMNLAQTEHANTIACHTECDQRVQHRRGALDPPRPKLEWETISHYHFIEEFNLLNDTRADIREKPWAQPAMRETLRVARRLARAQEELIRVEVEARRVHTHIRDEDSLLKTVLDDLAAKKDPIYGPVSEYATRRRAAHAYVLTSLKKLYAIPEFSGDPMPGTHIDAAVPTASAEPDPQGLQAEDGELYDDKDEDVAEGEEDEEIQEQITSLADTSLLRGLEARTRSAFRHGRILCQSVFGPSHVCLLVAVALLPRPFTHRIYGFAAYCCIEDSPRNDSDAKPLAHSQYQPPSCYPLSLGQTTRMAQDSPANGHDLLNGQHVRPIYVVLGKGPEAGIHNERNLTEHSPPNVALGRHVDILPLVVVTYSQLEASKVAQLNDEIIAPLSDPSDVEDLRQRILRSQTVKRIFTQHPGRIHALKVASETGIYHGMDWDAIKPFTKFQGLLGA</sequence>
<reference evidence="1" key="1">
    <citation type="submission" date="2022-08" db="EMBL/GenBank/DDBJ databases">
        <title>Genome Sequence of Pycnoporus sanguineus.</title>
        <authorList>
            <person name="Buettner E."/>
        </authorList>
    </citation>
    <scope>NUCLEOTIDE SEQUENCE</scope>
    <source>
        <strain evidence="1">CG-C14</strain>
    </source>
</reference>
<accession>A0ACC1NPS5</accession>